<accession>A0ABQ9AG23</accession>
<dbReference type="PANTHER" id="PTHR31325">
    <property type="entry name" value="OS01G0798800 PROTEIN-RELATED"/>
    <property type="match status" value="1"/>
</dbReference>
<dbReference type="EMBL" id="JAPFFI010000020">
    <property type="protein sequence ID" value="KAJ6339449.1"/>
    <property type="molecule type" value="Genomic_DNA"/>
</dbReference>
<reference evidence="1" key="2">
    <citation type="journal article" date="2023" name="Int. J. Mol. Sci.">
        <title>De Novo Assembly and Annotation of 11 Diverse Shrub Willow (Salix) Genomes Reveals Novel Gene Organization in Sex-Linked Regions.</title>
        <authorList>
            <person name="Hyden B."/>
            <person name="Feng K."/>
            <person name="Yates T.B."/>
            <person name="Jawdy S."/>
            <person name="Cereghino C."/>
            <person name="Smart L.B."/>
            <person name="Muchero W."/>
        </authorList>
    </citation>
    <scope>NUCLEOTIDE SEQUENCE</scope>
    <source>
        <tissue evidence="1">Shoot tip</tissue>
    </source>
</reference>
<gene>
    <name evidence="1" type="ORF">OIU77_007419</name>
</gene>
<organism evidence="1 2">
    <name type="scientific">Salix suchowensis</name>
    <dbReference type="NCBI Taxonomy" id="1278906"/>
    <lineage>
        <taxon>Eukaryota</taxon>
        <taxon>Viridiplantae</taxon>
        <taxon>Streptophyta</taxon>
        <taxon>Embryophyta</taxon>
        <taxon>Tracheophyta</taxon>
        <taxon>Spermatophyta</taxon>
        <taxon>Magnoliopsida</taxon>
        <taxon>eudicotyledons</taxon>
        <taxon>Gunneridae</taxon>
        <taxon>Pentapetalae</taxon>
        <taxon>rosids</taxon>
        <taxon>fabids</taxon>
        <taxon>Malpighiales</taxon>
        <taxon>Salicaceae</taxon>
        <taxon>Saliceae</taxon>
        <taxon>Salix</taxon>
    </lineage>
</organism>
<protein>
    <submittedName>
        <fullName evidence="1">Uncharacterized protein</fullName>
    </submittedName>
</protein>
<keyword evidence="2" id="KW-1185">Reference proteome</keyword>
<dbReference type="Proteomes" id="UP001141253">
    <property type="component" value="Chromosome 15W"/>
</dbReference>
<sequence length="149" mass="17164">MKENFNLFDKKLRSKIIGQRGDGVLEREGLLKNYKWCTTEVEFSQSILVWRVATEICYGVDKDDASNYVSTSKCLSEYMMYLLVIRPNMLSKGFFDEGSLPGLGDMSYEDIIQSYREAPGYDTPWFRSSWKRAKSAVFVGPVLARQLLE</sequence>
<evidence type="ECO:0000313" key="1">
    <source>
        <dbReference type="EMBL" id="KAJ6339449.1"/>
    </source>
</evidence>
<reference evidence="1" key="1">
    <citation type="submission" date="2022-10" db="EMBL/GenBank/DDBJ databases">
        <authorList>
            <person name="Hyden B.L."/>
            <person name="Feng K."/>
            <person name="Yates T."/>
            <person name="Jawdy S."/>
            <person name="Smart L.B."/>
            <person name="Muchero W."/>
        </authorList>
    </citation>
    <scope>NUCLEOTIDE SEQUENCE</scope>
    <source>
        <tissue evidence="1">Shoot tip</tissue>
    </source>
</reference>
<comment type="caution">
    <text evidence="1">The sequence shown here is derived from an EMBL/GenBank/DDBJ whole genome shotgun (WGS) entry which is preliminary data.</text>
</comment>
<evidence type="ECO:0000313" key="2">
    <source>
        <dbReference type="Proteomes" id="UP001141253"/>
    </source>
</evidence>
<proteinExistence type="predicted"/>
<name>A0ABQ9AG23_9ROSI</name>